<dbReference type="OrthoDB" id="850028at2"/>
<accession>A0A1W1W404</accession>
<dbReference type="RefSeq" id="WP_143435080.1">
    <property type="nucleotide sequence ID" value="NZ_FWWW01000100.1"/>
</dbReference>
<dbReference type="EMBL" id="FWWW01000100">
    <property type="protein sequence ID" value="SMC00326.1"/>
    <property type="molecule type" value="Genomic_DNA"/>
</dbReference>
<gene>
    <name evidence="1" type="ORF">SAMN00120144_1940</name>
</gene>
<dbReference type="STRING" id="645990.SAMN00120144_1940"/>
<dbReference type="Proteomes" id="UP000192266">
    <property type="component" value="Unassembled WGS sequence"/>
</dbReference>
<reference evidence="1 2" key="1">
    <citation type="submission" date="2017-04" db="EMBL/GenBank/DDBJ databases">
        <authorList>
            <person name="Afonso C.L."/>
            <person name="Miller P.J."/>
            <person name="Scott M.A."/>
            <person name="Spackman E."/>
            <person name="Goraichik I."/>
            <person name="Dimitrov K.M."/>
            <person name="Suarez D.L."/>
            <person name="Swayne D.E."/>
        </authorList>
    </citation>
    <scope>NUCLEOTIDE SEQUENCE [LARGE SCALE GENOMIC DNA]</scope>
    <source>
        <strain evidence="1 2">DSM 11622</strain>
    </source>
</reference>
<protein>
    <recommendedName>
        <fullName evidence="3">Nucleotide-diphospho-sugar transferase domain-containing protein</fullName>
    </recommendedName>
</protein>
<proteinExistence type="predicted"/>
<name>A0A1W1W404_9BACT</name>
<evidence type="ECO:0000313" key="2">
    <source>
        <dbReference type="Proteomes" id="UP000192266"/>
    </source>
</evidence>
<organism evidence="1 2">
    <name type="scientific">Hymenobacter roseosalivarius DSM 11622</name>
    <dbReference type="NCBI Taxonomy" id="645990"/>
    <lineage>
        <taxon>Bacteria</taxon>
        <taxon>Pseudomonadati</taxon>
        <taxon>Bacteroidota</taxon>
        <taxon>Cytophagia</taxon>
        <taxon>Cytophagales</taxon>
        <taxon>Hymenobacteraceae</taxon>
        <taxon>Hymenobacter</taxon>
    </lineage>
</organism>
<evidence type="ECO:0008006" key="3">
    <source>
        <dbReference type="Google" id="ProtNLM"/>
    </source>
</evidence>
<keyword evidence="2" id="KW-1185">Reference proteome</keyword>
<dbReference type="AlphaFoldDB" id="A0A1W1W404"/>
<sequence>MRLLYLVFGNNLQNHFQAHFSILSFLRQKSSDLAGITVVTDAPDFYQHLTQAITVHALDARTLEEWQGQYAFFWRAKIKALEYAVRQHPGAPLLYLDTDTFLHGSLAQMSQELATGTAFMHEAEGALASLTSKTERRMWQQVKDRSFGGVAMHGQRVMWNAGVVGIPAAQNLEAIELALRICDELCEQQVMPRLIEQFALSVALAETYMLRAARPYIGHYWSTKDDWNAGISAFFLESHLKKRTVEAELEALSSFDYQKLPIKKKVRNTQRRLEKLVHRLFPPKQVDFIA</sequence>
<evidence type="ECO:0000313" key="1">
    <source>
        <dbReference type="EMBL" id="SMC00326.1"/>
    </source>
</evidence>